<dbReference type="EMBL" id="JGDM01000062">
    <property type="protein sequence ID" value="EXZ44493.1"/>
    <property type="molecule type" value="Genomic_DNA"/>
</dbReference>
<proteinExistence type="predicted"/>
<feature type="compositionally biased region" description="Basic and acidic residues" evidence="1">
    <location>
        <begin position="98"/>
        <end position="108"/>
    </location>
</feature>
<reference evidence="2 3" key="1">
    <citation type="submission" date="2014-02" db="EMBL/GenBank/DDBJ databases">
        <authorList>
            <person name="Sears C."/>
            <person name="Carroll K."/>
            <person name="Sack B.R."/>
            <person name="Qadri F."/>
            <person name="Myers L.L."/>
            <person name="Chung G.-T."/>
            <person name="Escheverria P."/>
            <person name="Fraser C.M."/>
            <person name="Sadzewicz L."/>
            <person name="Shefchek K.A."/>
            <person name="Tallon L."/>
            <person name="Das S.P."/>
            <person name="Daugherty S."/>
            <person name="Mongodin E.F."/>
        </authorList>
    </citation>
    <scope>NUCLEOTIDE SEQUENCE [LARGE SCALE GENOMIC DNA]</scope>
    <source>
        <strain evidence="2 3">2-F-2 #4</strain>
    </source>
</reference>
<dbReference type="Proteomes" id="UP000022272">
    <property type="component" value="Unassembled WGS sequence"/>
</dbReference>
<dbReference type="PATRIC" id="fig|1339280.3.peg.2256"/>
<dbReference type="AlphaFoldDB" id="A0A015YJG7"/>
<feature type="compositionally biased region" description="Basic and acidic residues" evidence="1">
    <location>
        <begin position="54"/>
        <end position="66"/>
    </location>
</feature>
<sequence>METVLIVLLMLFNVWTVFYMMNERKMTAGSGNKKPPEPENSRTQPDIMGKSKFRMPERTRTEKDTTVPEAATPAKAEVVDEKDVTFADETDSVNGQKQETKTSRQVPNDKLDETFTDYRVSDLSEYDDNEGFDGTPHQAGGHTFEDIDRAVLAVKKPKAADSELDHAGKVFIDMEGNELFDKLTKSEGMYAKVREVMNRCLDKKAKAGTGKNGNRPASVDDVSSDMPKVPDDIADFDIRNYV</sequence>
<comment type="caution">
    <text evidence="2">The sequence shown here is derived from an EMBL/GenBank/DDBJ whole genome shotgun (WGS) entry which is preliminary data.</text>
</comment>
<gene>
    <name evidence="2" type="ORF">M076_2357</name>
</gene>
<feature type="region of interest" description="Disordered" evidence="1">
    <location>
        <begin position="27"/>
        <end position="108"/>
    </location>
</feature>
<evidence type="ECO:0000313" key="2">
    <source>
        <dbReference type="EMBL" id="EXZ44493.1"/>
    </source>
</evidence>
<name>A0A015YJG7_BACFG</name>
<protein>
    <submittedName>
        <fullName evidence="2">Putative traD</fullName>
    </submittedName>
</protein>
<evidence type="ECO:0000256" key="1">
    <source>
        <dbReference type="SAM" id="MobiDB-lite"/>
    </source>
</evidence>
<organism evidence="2 3">
    <name type="scientific">Bacteroides fragilis str. 2-F-2 #4</name>
    <dbReference type="NCBI Taxonomy" id="1339280"/>
    <lineage>
        <taxon>Bacteria</taxon>
        <taxon>Pseudomonadati</taxon>
        <taxon>Bacteroidota</taxon>
        <taxon>Bacteroidia</taxon>
        <taxon>Bacteroidales</taxon>
        <taxon>Bacteroidaceae</taxon>
        <taxon>Bacteroides</taxon>
    </lineage>
</organism>
<evidence type="ECO:0000313" key="3">
    <source>
        <dbReference type="Proteomes" id="UP000022272"/>
    </source>
</evidence>
<accession>A0A015YJG7</accession>
<feature type="region of interest" description="Disordered" evidence="1">
    <location>
        <begin position="204"/>
        <end position="228"/>
    </location>
</feature>